<name>A0A371INZ7_9FIRM</name>
<dbReference type="Gene3D" id="3.40.50.2020">
    <property type="match status" value="1"/>
</dbReference>
<dbReference type="AlphaFoldDB" id="A0A371INZ7"/>
<feature type="domain" description="Phosphoribosyltransferase" evidence="1">
    <location>
        <begin position="48"/>
        <end position="137"/>
    </location>
</feature>
<gene>
    <name evidence="2" type="ORF">BBG48_000115</name>
</gene>
<protein>
    <recommendedName>
        <fullName evidence="1">Phosphoribosyltransferase domain-containing protein</fullName>
    </recommendedName>
</protein>
<dbReference type="SUPFAM" id="SSF53271">
    <property type="entry name" value="PRTase-like"/>
    <property type="match status" value="1"/>
</dbReference>
<dbReference type="EMBL" id="MBEW02000001">
    <property type="protein sequence ID" value="RDY22160.1"/>
    <property type="molecule type" value="Genomic_DNA"/>
</dbReference>
<evidence type="ECO:0000313" key="2">
    <source>
        <dbReference type="EMBL" id="RDY22160.1"/>
    </source>
</evidence>
<dbReference type="STRING" id="1871336.BBG48_00415"/>
<evidence type="ECO:0000259" key="1">
    <source>
        <dbReference type="Pfam" id="PF14681"/>
    </source>
</evidence>
<accession>A0A371INZ7</accession>
<proteinExistence type="predicted"/>
<dbReference type="InterPro" id="IPR029057">
    <property type="entry name" value="PRTase-like"/>
</dbReference>
<comment type="caution">
    <text evidence="2">The sequence shown here is derived from an EMBL/GenBank/DDBJ whole genome shotgun (WGS) entry which is preliminary data.</text>
</comment>
<sequence>MGQRIFEIFPSKNTAVLVLERGGRFFGDGVYFGLGGTFYTINPKKDALPEIKQDIVVIVDSVINTAKSISKIINVIKTQNPKVEIIIATNVIQEKAVELLKNYPVFTVRVSSNYFVGNNQAKQKGKKGPDTADRLFNLIEQRFI</sequence>
<keyword evidence="3" id="KW-1185">Reference proteome</keyword>
<organism evidence="2 3">
    <name type="scientific">Criibacterium bergeronii</name>
    <dbReference type="NCBI Taxonomy" id="1871336"/>
    <lineage>
        <taxon>Bacteria</taxon>
        <taxon>Bacillati</taxon>
        <taxon>Bacillota</taxon>
        <taxon>Clostridia</taxon>
        <taxon>Peptostreptococcales</taxon>
        <taxon>Filifactoraceae</taxon>
        <taxon>Criibacterium</taxon>
    </lineage>
</organism>
<dbReference type="Proteomes" id="UP000093352">
    <property type="component" value="Unassembled WGS sequence"/>
</dbReference>
<evidence type="ECO:0000313" key="3">
    <source>
        <dbReference type="Proteomes" id="UP000093352"/>
    </source>
</evidence>
<dbReference type="Pfam" id="PF14681">
    <property type="entry name" value="UPRTase"/>
    <property type="match status" value="1"/>
</dbReference>
<reference evidence="2 3" key="1">
    <citation type="journal article" date="2016" name="Genome Announc.">
        <title>Draft Genome Sequence of Criibacterium bergeronii gen. nov., sp. nov., Strain CCRI-22567T, Isolated from a Vaginal Sample from a Woman with Bacterial Vaginosis.</title>
        <authorList>
            <person name="Maheux A.F."/>
            <person name="Berube E."/>
            <person name="Boudreau D.K."/>
            <person name="Raymond F."/>
            <person name="Corbeil J."/>
            <person name="Roy P.H."/>
            <person name="Boissinot M."/>
            <person name="Omar R.F."/>
        </authorList>
    </citation>
    <scope>NUCLEOTIDE SEQUENCE [LARGE SCALE GENOMIC DNA]</scope>
    <source>
        <strain evidence="2 3">CCRI-22567</strain>
    </source>
</reference>
<dbReference type="InterPro" id="IPR000836">
    <property type="entry name" value="PRTase_dom"/>
</dbReference>